<keyword evidence="2" id="KW-0226">DNA condensation</keyword>
<dbReference type="EMBL" id="AP012547">
    <property type="protein sequence ID" value="BAO29656.1"/>
    <property type="molecule type" value="Genomic_DNA"/>
</dbReference>
<dbReference type="InterPro" id="IPR020816">
    <property type="entry name" value="Histone-like_DNA-bd_CS"/>
</dbReference>
<dbReference type="PANTHER" id="PTHR33175">
    <property type="entry name" value="DNA-BINDING PROTEIN HU"/>
    <property type="match status" value="1"/>
</dbReference>
<keyword evidence="6" id="KW-1185">Reference proteome</keyword>
<dbReference type="PRINTS" id="PR01727">
    <property type="entry name" value="DNABINDINGHU"/>
</dbReference>
<dbReference type="Pfam" id="PF00216">
    <property type="entry name" value="Bac_DNA_binding"/>
    <property type="match status" value="1"/>
</dbReference>
<dbReference type="Proteomes" id="UP000031637">
    <property type="component" value="Chromosome"/>
</dbReference>
<dbReference type="STRING" id="1223802.SUTH_01864"/>
<dbReference type="SUPFAM" id="SSF47729">
    <property type="entry name" value="IHF-like DNA-binding proteins"/>
    <property type="match status" value="1"/>
</dbReference>
<dbReference type="PANTHER" id="PTHR33175:SF3">
    <property type="entry name" value="DNA-BINDING PROTEIN HU-BETA"/>
    <property type="match status" value="1"/>
</dbReference>
<dbReference type="CDD" id="cd13831">
    <property type="entry name" value="HU"/>
    <property type="match status" value="1"/>
</dbReference>
<evidence type="ECO:0000256" key="4">
    <source>
        <dbReference type="RuleBase" id="RU003939"/>
    </source>
</evidence>
<evidence type="ECO:0000313" key="6">
    <source>
        <dbReference type="Proteomes" id="UP000031637"/>
    </source>
</evidence>
<keyword evidence="3 5" id="KW-0238">DNA-binding</keyword>
<evidence type="ECO:0000256" key="2">
    <source>
        <dbReference type="ARBA" id="ARBA00023067"/>
    </source>
</evidence>
<name>W0SF17_9PROT</name>
<dbReference type="OrthoDB" id="9799835at2"/>
<evidence type="ECO:0000256" key="3">
    <source>
        <dbReference type="ARBA" id="ARBA00023125"/>
    </source>
</evidence>
<proteinExistence type="inferred from homology"/>
<dbReference type="GO" id="GO:0030527">
    <property type="term" value="F:structural constituent of chromatin"/>
    <property type="evidence" value="ECO:0007669"/>
    <property type="project" value="InterPro"/>
</dbReference>
<dbReference type="GO" id="GO:0030261">
    <property type="term" value="P:chromosome condensation"/>
    <property type="evidence" value="ECO:0007669"/>
    <property type="project" value="UniProtKB-KW"/>
</dbReference>
<dbReference type="SMART" id="SM00411">
    <property type="entry name" value="BHL"/>
    <property type="match status" value="1"/>
</dbReference>
<dbReference type="RefSeq" id="WP_041098772.1">
    <property type="nucleotide sequence ID" value="NZ_AP012547.1"/>
</dbReference>
<dbReference type="InterPro" id="IPR000119">
    <property type="entry name" value="Hist_DNA-bd"/>
</dbReference>
<dbReference type="GO" id="GO:0003677">
    <property type="term" value="F:DNA binding"/>
    <property type="evidence" value="ECO:0007669"/>
    <property type="project" value="UniProtKB-KW"/>
</dbReference>
<evidence type="ECO:0000256" key="1">
    <source>
        <dbReference type="ARBA" id="ARBA00010529"/>
    </source>
</evidence>
<dbReference type="Gene3D" id="4.10.520.10">
    <property type="entry name" value="IHF-like DNA-binding proteins"/>
    <property type="match status" value="1"/>
</dbReference>
<protein>
    <submittedName>
        <fullName evidence="5">Histone-like DNA-binding protein</fullName>
    </submittedName>
</protein>
<dbReference type="AlphaFoldDB" id="W0SF17"/>
<dbReference type="KEGG" id="shd:SUTH_01864"/>
<dbReference type="InterPro" id="IPR010992">
    <property type="entry name" value="IHF-like_DNA-bd_dom_sf"/>
</dbReference>
<evidence type="ECO:0000313" key="5">
    <source>
        <dbReference type="EMBL" id="BAO29656.1"/>
    </source>
</evidence>
<sequence length="97" mass="10342">MNKLELIEALATKSNLTRFNACRAIDILVNEVVTAVTMGKKVTIAGFGTFKPAARAARVGKNPKTGAPIKIKATTVPKFTPGVAFRDMVAKEGKIAR</sequence>
<dbReference type="HOGENOM" id="CLU_105066_3_1_4"/>
<accession>W0SF17</accession>
<comment type="similarity">
    <text evidence="1 4">Belongs to the bacterial histone-like protein family.</text>
</comment>
<dbReference type="PROSITE" id="PS00045">
    <property type="entry name" value="HISTONE_LIKE"/>
    <property type="match status" value="1"/>
</dbReference>
<organism evidence="5 6">
    <name type="scientific">Sulfuritalea hydrogenivorans sk43H</name>
    <dbReference type="NCBI Taxonomy" id="1223802"/>
    <lineage>
        <taxon>Bacteria</taxon>
        <taxon>Pseudomonadati</taxon>
        <taxon>Pseudomonadota</taxon>
        <taxon>Betaproteobacteria</taxon>
        <taxon>Nitrosomonadales</taxon>
        <taxon>Sterolibacteriaceae</taxon>
        <taxon>Sulfuritalea</taxon>
    </lineage>
</organism>
<gene>
    <name evidence="5" type="ORF">SUTH_01864</name>
</gene>
<reference evidence="5 6" key="1">
    <citation type="journal article" date="2014" name="Syst. Appl. Microbiol.">
        <title>Complete genomes of freshwater sulfur oxidizers Sulfuricella denitrificans skB26 and Sulfuritalea hydrogenivorans sk43H: genetic insights into the sulfur oxidation pathway of betaproteobacteria.</title>
        <authorList>
            <person name="Watanabe T."/>
            <person name="Kojima H."/>
            <person name="Fukui M."/>
        </authorList>
    </citation>
    <scope>NUCLEOTIDE SEQUENCE [LARGE SCALE GENOMIC DNA]</scope>
    <source>
        <strain evidence="5">DSM22779</strain>
    </source>
</reference>